<comment type="caution">
    <text evidence="1">The sequence shown here is derived from an EMBL/GenBank/DDBJ whole genome shotgun (WGS) entry which is preliminary data.</text>
</comment>
<dbReference type="RefSeq" id="WP_284246537.1">
    <property type="nucleotide sequence ID" value="NZ_BSST01000001.1"/>
</dbReference>
<sequence length="121" mass="13901">MIISDGLRKFIDKAILKSKRERVSGFLSNSKNHVKFARTLDHEFIKYLDKSYFRNSIDINSSNELGFLYCSNGVSSENETRIAELYGKAPWEGGWLIVNLTGNFAIYRPEGKIDDEVFIEL</sequence>
<accession>A0ABQ6GX60</accession>
<evidence type="ECO:0000313" key="1">
    <source>
        <dbReference type="EMBL" id="GLX80531.1"/>
    </source>
</evidence>
<dbReference type="EMBL" id="BSST01000001">
    <property type="protein sequence ID" value="GLX80531.1"/>
    <property type="molecule type" value="Genomic_DNA"/>
</dbReference>
<name>A0ABQ6GX60_9GAMM</name>
<keyword evidence="2" id="KW-1185">Reference proteome</keyword>
<dbReference type="Proteomes" id="UP001157186">
    <property type="component" value="Unassembled WGS sequence"/>
</dbReference>
<gene>
    <name evidence="1" type="ORF">tinsulaeT_38710</name>
</gene>
<proteinExistence type="predicted"/>
<reference evidence="1 2" key="1">
    <citation type="submission" date="2023-03" db="EMBL/GenBank/DDBJ databases">
        <title>Draft genome sequence of Thalassotalea insulae KCTC 62186T.</title>
        <authorList>
            <person name="Sawabe T."/>
        </authorList>
    </citation>
    <scope>NUCLEOTIDE SEQUENCE [LARGE SCALE GENOMIC DNA]</scope>
    <source>
        <strain evidence="1 2">KCTC 62186</strain>
    </source>
</reference>
<organism evidence="1 2">
    <name type="scientific">Thalassotalea insulae</name>
    <dbReference type="NCBI Taxonomy" id="2056778"/>
    <lineage>
        <taxon>Bacteria</taxon>
        <taxon>Pseudomonadati</taxon>
        <taxon>Pseudomonadota</taxon>
        <taxon>Gammaproteobacteria</taxon>
        <taxon>Alteromonadales</taxon>
        <taxon>Colwelliaceae</taxon>
        <taxon>Thalassotalea</taxon>
    </lineage>
</organism>
<evidence type="ECO:0000313" key="2">
    <source>
        <dbReference type="Proteomes" id="UP001157186"/>
    </source>
</evidence>
<protein>
    <submittedName>
        <fullName evidence="1">Uncharacterized protein</fullName>
    </submittedName>
</protein>